<dbReference type="InterPro" id="IPR011089">
    <property type="entry name" value="GmrSD_C"/>
</dbReference>
<feature type="signal peptide" evidence="2">
    <location>
        <begin position="1"/>
        <end position="30"/>
    </location>
</feature>
<evidence type="ECO:0000313" key="4">
    <source>
        <dbReference type="EMBL" id="MQY27856.1"/>
    </source>
</evidence>
<dbReference type="RefSeq" id="WP_153343365.1">
    <property type="nucleotide sequence ID" value="NZ_WEGI01000007.1"/>
</dbReference>
<dbReference type="Proteomes" id="UP000431401">
    <property type="component" value="Unassembled WGS sequence"/>
</dbReference>
<feature type="region of interest" description="Disordered" evidence="1">
    <location>
        <begin position="162"/>
        <end position="189"/>
    </location>
</feature>
<evidence type="ECO:0000256" key="1">
    <source>
        <dbReference type="SAM" id="MobiDB-lite"/>
    </source>
</evidence>
<keyword evidence="5" id="KW-1185">Reference proteome</keyword>
<sequence length="233" mass="24760">MRTVTKLALSVVAVAALLSGCKPSTTPASAPVNPGAGQPGPNLPAPMSAADARNMLATLQIKAAASKAGYDREKFGQAWTDDNDAPGGHNKCDTRDDILRRDMVDIQPVTGCQIQSGTLHDVYTGKTIAFARGPKSSAVQIDHMVPLGDAWETGAQQLSPEKRRDLANDPRNLQAVDGPTNEGKGDDDAAEWLPPQAGYRCIYVERQIQVKSIYGLWVTPAEHDAMAGVLQGC</sequence>
<feature type="region of interest" description="Disordered" evidence="1">
    <location>
        <begin position="23"/>
        <end position="44"/>
    </location>
</feature>
<gene>
    <name evidence="4" type="ORF">NRB56_34390</name>
</gene>
<keyword evidence="2" id="KW-0732">Signal</keyword>
<accession>A0A7K0DQ11</accession>
<dbReference type="EMBL" id="WEGI01000007">
    <property type="protein sequence ID" value="MQY27856.1"/>
    <property type="molecule type" value="Genomic_DNA"/>
</dbReference>
<evidence type="ECO:0000256" key="2">
    <source>
        <dbReference type="SAM" id="SignalP"/>
    </source>
</evidence>
<evidence type="ECO:0000313" key="5">
    <source>
        <dbReference type="Proteomes" id="UP000431401"/>
    </source>
</evidence>
<reference evidence="4 5" key="1">
    <citation type="submission" date="2019-10" db="EMBL/GenBank/DDBJ databases">
        <title>Nocardia macrotermitis sp. nov. and Nocardia aurantia sp. nov., isolated from the gut of fungus growing-termite Macrotermes natalensis.</title>
        <authorList>
            <person name="Benndorf R."/>
            <person name="Schwitalla J."/>
            <person name="Martin K."/>
            <person name="De Beer W."/>
            <person name="Kaster A.-K."/>
            <person name="Vollmers J."/>
            <person name="Poulsen M."/>
            <person name="Beemelmanns C."/>
        </authorList>
    </citation>
    <scope>NUCLEOTIDE SEQUENCE [LARGE SCALE GENOMIC DNA]</scope>
    <source>
        <strain evidence="4 5">RB56</strain>
    </source>
</reference>
<dbReference type="Pfam" id="PF07510">
    <property type="entry name" value="GmrSD_C"/>
    <property type="match status" value="1"/>
</dbReference>
<dbReference type="PANTHER" id="PTHR24094">
    <property type="entry name" value="SECRETED PROTEIN"/>
    <property type="match status" value="1"/>
</dbReference>
<dbReference type="OrthoDB" id="5196645at2"/>
<name>A0A7K0DQ11_9NOCA</name>
<evidence type="ECO:0000259" key="3">
    <source>
        <dbReference type="Pfam" id="PF07510"/>
    </source>
</evidence>
<organism evidence="4 5">
    <name type="scientific">Nocardia aurantia</name>
    <dbReference type="NCBI Taxonomy" id="2585199"/>
    <lineage>
        <taxon>Bacteria</taxon>
        <taxon>Bacillati</taxon>
        <taxon>Actinomycetota</taxon>
        <taxon>Actinomycetes</taxon>
        <taxon>Mycobacteriales</taxon>
        <taxon>Nocardiaceae</taxon>
        <taxon>Nocardia</taxon>
    </lineage>
</organism>
<proteinExistence type="predicted"/>
<comment type="caution">
    <text evidence="4">The sequence shown here is derived from an EMBL/GenBank/DDBJ whole genome shotgun (WGS) entry which is preliminary data.</text>
</comment>
<protein>
    <recommendedName>
        <fullName evidence="3">GmrSD restriction endonucleases C-terminal domain-containing protein</fullName>
    </recommendedName>
</protein>
<feature type="chain" id="PRO_5029831888" description="GmrSD restriction endonucleases C-terminal domain-containing protein" evidence="2">
    <location>
        <begin position="31"/>
        <end position="233"/>
    </location>
</feature>
<dbReference type="PROSITE" id="PS51257">
    <property type="entry name" value="PROKAR_LIPOPROTEIN"/>
    <property type="match status" value="1"/>
</dbReference>
<feature type="domain" description="GmrSD restriction endonucleases C-terminal" evidence="3">
    <location>
        <begin position="114"/>
        <end position="228"/>
    </location>
</feature>
<dbReference type="AlphaFoldDB" id="A0A7K0DQ11"/>
<dbReference type="PANTHER" id="PTHR24094:SF15">
    <property type="entry name" value="AMP-DEPENDENT SYNTHETASE_LIGASE DOMAIN-CONTAINING PROTEIN-RELATED"/>
    <property type="match status" value="1"/>
</dbReference>